<protein>
    <recommendedName>
        <fullName evidence="4">PepSY-associated TM region</fullName>
    </recommendedName>
</protein>
<dbReference type="EMBL" id="OU912926">
    <property type="protein sequence ID" value="CAG9931444.1"/>
    <property type="molecule type" value="Genomic_DNA"/>
</dbReference>
<keyword evidence="3" id="KW-1185">Reference proteome</keyword>
<reference evidence="2 3" key="1">
    <citation type="submission" date="2021-10" db="EMBL/GenBank/DDBJ databases">
        <authorList>
            <person name="Koch H."/>
        </authorList>
    </citation>
    <scope>NUCLEOTIDE SEQUENCE [LARGE SCALE GENOMIC DNA]</scope>
    <source>
        <strain evidence="2">6680</strain>
    </source>
</reference>
<evidence type="ECO:0000256" key="1">
    <source>
        <dbReference type="SAM" id="Phobius"/>
    </source>
</evidence>
<evidence type="ECO:0008006" key="4">
    <source>
        <dbReference type="Google" id="ProtNLM"/>
    </source>
</evidence>
<keyword evidence="1" id="KW-0472">Membrane</keyword>
<dbReference type="Pfam" id="PF03929">
    <property type="entry name" value="PepSY_TM"/>
    <property type="match status" value="1"/>
</dbReference>
<gene>
    <name evidence="2" type="ORF">NTG6680_0191</name>
</gene>
<feature type="transmembrane region" description="Helical" evidence="1">
    <location>
        <begin position="210"/>
        <end position="234"/>
    </location>
</feature>
<dbReference type="Proteomes" id="UP000839052">
    <property type="component" value="Chromosome"/>
</dbReference>
<dbReference type="RefSeq" id="WP_239795547.1">
    <property type="nucleotide sequence ID" value="NZ_OU912926.1"/>
</dbReference>
<dbReference type="InterPro" id="IPR005625">
    <property type="entry name" value="PepSY-ass_TM"/>
</dbReference>
<feature type="transmembrane region" description="Helical" evidence="1">
    <location>
        <begin position="12"/>
        <end position="32"/>
    </location>
</feature>
<organism evidence="2 3">
    <name type="scientific">Candidatus Nitrotoga arctica</name>
    <dbReference type="NCBI Taxonomy" id="453162"/>
    <lineage>
        <taxon>Bacteria</taxon>
        <taxon>Pseudomonadati</taxon>
        <taxon>Pseudomonadota</taxon>
        <taxon>Betaproteobacteria</taxon>
        <taxon>Nitrosomonadales</taxon>
        <taxon>Gallionellaceae</taxon>
        <taxon>Candidatus Nitrotoga</taxon>
    </lineage>
</organism>
<name>A0ABN8AI24_9PROT</name>
<keyword evidence="1" id="KW-1133">Transmembrane helix</keyword>
<sequence>MNIHAVRRWHGLVGAVIVFFLVYLLVSGLAINHVEILKLDKREVSYPWLMRWYGIHVADPTQGYLLGKSYFSWDDEKWVLDDKLLSSSAGQPVGAVEVRGINYVATAAALYLYQSDGQLLNKLEKQSLPAYPILALGKMGSNVMLQTPSAVFASVDGLTWEKSSSTGMTLSSLQDLPADVKRRSADILESGIPLQRILLDVHSGRIFGRYAIWVMDIASLVLFALGLSGFWLYWRLR</sequence>
<evidence type="ECO:0000313" key="3">
    <source>
        <dbReference type="Proteomes" id="UP000839052"/>
    </source>
</evidence>
<evidence type="ECO:0000313" key="2">
    <source>
        <dbReference type="EMBL" id="CAG9931444.1"/>
    </source>
</evidence>
<proteinExistence type="predicted"/>
<keyword evidence="1" id="KW-0812">Transmembrane</keyword>
<accession>A0ABN8AI24</accession>